<dbReference type="InterPro" id="IPR027417">
    <property type="entry name" value="P-loop_NTPase"/>
</dbReference>
<feature type="domain" description="ABC transmembrane type-1" evidence="5">
    <location>
        <begin position="1"/>
        <end position="97"/>
    </location>
</feature>
<dbReference type="WBParaSite" id="ECPE_0001078001-mRNA-1">
    <property type="protein sequence ID" value="ECPE_0001078001-mRNA-1"/>
    <property type="gene ID" value="ECPE_0001078001"/>
</dbReference>
<dbReference type="EMBL" id="UZAN01049602">
    <property type="protein sequence ID" value="VDP87554.1"/>
    <property type="molecule type" value="Genomic_DNA"/>
</dbReference>
<dbReference type="InterPro" id="IPR003439">
    <property type="entry name" value="ABC_transporter-like_ATP-bd"/>
</dbReference>
<dbReference type="InterPro" id="IPR036640">
    <property type="entry name" value="ABC1_TM_sf"/>
</dbReference>
<evidence type="ECO:0000256" key="3">
    <source>
        <dbReference type="ARBA" id="ARBA00022989"/>
    </source>
</evidence>
<dbReference type="AlphaFoldDB" id="A0A183AUW2"/>
<evidence type="ECO:0000259" key="5">
    <source>
        <dbReference type="PROSITE" id="PS50929"/>
    </source>
</evidence>
<name>A0A183AUW2_9TREM</name>
<dbReference type="InterPro" id="IPR039421">
    <property type="entry name" value="Type_1_exporter"/>
</dbReference>
<dbReference type="SUPFAM" id="SSF90123">
    <property type="entry name" value="ABC transporter transmembrane region"/>
    <property type="match status" value="1"/>
</dbReference>
<organism evidence="8">
    <name type="scientific">Echinostoma caproni</name>
    <dbReference type="NCBI Taxonomy" id="27848"/>
    <lineage>
        <taxon>Eukaryota</taxon>
        <taxon>Metazoa</taxon>
        <taxon>Spiralia</taxon>
        <taxon>Lophotrochozoa</taxon>
        <taxon>Platyhelminthes</taxon>
        <taxon>Trematoda</taxon>
        <taxon>Digenea</taxon>
        <taxon>Plagiorchiida</taxon>
        <taxon>Echinostomata</taxon>
        <taxon>Echinostomatoidea</taxon>
        <taxon>Echinostomatidae</taxon>
        <taxon>Echinostoma</taxon>
    </lineage>
</organism>
<dbReference type="PANTHER" id="PTHR24221:SF654">
    <property type="entry name" value="ATP-BINDING CASSETTE SUB-FAMILY B MEMBER 6"/>
    <property type="match status" value="1"/>
</dbReference>
<comment type="subcellular location">
    <subcellularLocation>
        <location evidence="1">Membrane</location>
        <topology evidence="1">Multi-pass membrane protein</topology>
    </subcellularLocation>
</comment>
<keyword evidence="3" id="KW-1133">Transmembrane helix</keyword>
<keyword evidence="4" id="KW-0472">Membrane</keyword>
<proteinExistence type="predicted"/>
<dbReference type="Gene3D" id="3.40.50.300">
    <property type="entry name" value="P-loop containing nucleotide triphosphate hydrolases"/>
    <property type="match status" value="1"/>
</dbReference>
<dbReference type="PROSITE" id="PS50929">
    <property type="entry name" value="ABC_TM1F"/>
    <property type="match status" value="1"/>
</dbReference>
<dbReference type="InterPro" id="IPR011527">
    <property type="entry name" value="ABC1_TM_dom"/>
</dbReference>
<dbReference type="Gene3D" id="1.20.1560.10">
    <property type="entry name" value="ABC transporter type 1, transmembrane domain"/>
    <property type="match status" value="1"/>
</dbReference>
<dbReference type="GO" id="GO:0015439">
    <property type="term" value="F:ABC-type heme transporter activity"/>
    <property type="evidence" value="ECO:0007669"/>
    <property type="project" value="TreeGrafter"/>
</dbReference>
<keyword evidence="2" id="KW-0812">Transmembrane</keyword>
<evidence type="ECO:0000313" key="8">
    <source>
        <dbReference type="WBParaSite" id="ECPE_0001078001-mRNA-1"/>
    </source>
</evidence>
<dbReference type="Proteomes" id="UP000272942">
    <property type="component" value="Unassembled WGS sequence"/>
</dbReference>
<accession>A0A183AUW2</accession>
<dbReference type="GO" id="GO:0005774">
    <property type="term" value="C:vacuolar membrane"/>
    <property type="evidence" value="ECO:0007669"/>
    <property type="project" value="TreeGrafter"/>
</dbReference>
<evidence type="ECO:0000256" key="2">
    <source>
        <dbReference type="ARBA" id="ARBA00022692"/>
    </source>
</evidence>
<evidence type="ECO:0000256" key="4">
    <source>
        <dbReference type="ARBA" id="ARBA00023136"/>
    </source>
</evidence>
<dbReference type="OrthoDB" id="6500128at2759"/>
<keyword evidence="7" id="KW-1185">Reference proteome</keyword>
<gene>
    <name evidence="6" type="ORF">ECPE_LOCUS10747</name>
</gene>
<dbReference type="Pfam" id="PF00005">
    <property type="entry name" value="ABC_tran"/>
    <property type="match status" value="1"/>
</dbReference>
<dbReference type="PANTHER" id="PTHR24221">
    <property type="entry name" value="ATP-BINDING CASSETTE SUB-FAMILY B"/>
    <property type="match status" value="1"/>
</dbReference>
<protein>
    <submittedName>
        <fullName evidence="8">ABC transmembrane type-1 domain-containing protein</fullName>
    </submittedName>
</protein>
<dbReference type="SUPFAM" id="SSF52540">
    <property type="entry name" value="P-loop containing nucleoside triphosphate hydrolases"/>
    <property type="match status" value="1"/>
</dbReference>
<evidence type="ECO:0000313" key="6">
    <source>
        <dbReference type="EMBL" id="VDP87554.1"/>
    </source>
</evidence>
<dbReference type="GO" id="GO:0005524">
    <property type="term" value="F:ATP binding"/>
    <property type="evidence" value="ECO:0007669"/>
    <property type="project" value="InterPro"/>
</dbReference>
<reference evidence="8" key="1">
    <citation type="submission" date="2016-06" db="UniProtKB">
        <authorList>
            <consortium name="WormBaseParasite"/>
        </authorList>
    </citation>
    <scope>IDENTIFICATION</scope>
</reference>
<reference evidence="6 7" key="2">
    <citation type="submission" date="2018-11" db="EMBL/GenBank/DDBJ databases">
        <authorList>
            <consortium name="Pathogen Informatics"/>
        </authorList>
    </citation>
    <scope>NUCLEOTIDE SEQUENCE [LARGE SCALE GENOMIC DNA]</scope>
    <source>
        <strain evidence="6 7">Egypt</strain>
    </source>
</reference>
<dbReference type="GO" id="GO:0016887">
    <property type="term" value="F:ATP hydrolysis activity"/>
    <property type="evidence" value="ECO:0007669"/>
    <property type="project" value="InterPro"/>
</dbReference>
<evidence type="ECO:0000313" key="7">
    <source>
        <dbReference type="Proteomes" id="UP000272942"/>
    </source>
</evidence>
<dbReference type="GO" id="GO:0020037">
    <property type="term" value="F:heme binding"/>
    <property type="evidence" value="ECO:0007669"/>
    <property type="project" value="TreeGrafter"/>
</dbReference>
<dbReference type="Pfam" id="PF00664">
    <property type="entry name" value="ABC_membrane"/>
    <property type="match status" value="1"/>
</dbReference>
<sequence>MGEVKYFNAEEFEVDRFKQAFIEYQKCEWLTQTSLNILNVVQTTTITAGLLFGTMLCARDVVLGNLTVGDFVLFNTYILQLYSPLSLFGTYYRLLQTSVVDMENMFELLEVHSEMKDDPDAPDLVVKGGEIEFKDISFHYAPDRSILKHVSFKIPAGKTVALVGQSGAGKSTVVRLLFRFYDVTDGEILIDGQNIAHVTQSSLRRAIGVVPQVSS</sequence>
<evidence type="ECO:0000256" key="1">
    <source>
        <dbReference type="ARBA" id="ARBA00004141"/>
    </source>
</evidence>